<dbReference type="Proteomes" id="UP000092583">
    <property type="component" value="Unassembled WGS sequence"/>
</dbReference>
<dbReference type="OrthoDB" id="6770063at2759"/>
<evidence type="ECO:0000259" key="2">
    <source>
        <dbReference type="Pfam" id="PF00652"/>
    </source>
</evidence>
<reference evidence="4" key="2">
    <citation type="submission" date="2013-12" db="EMBL/GenBank/DDBJ databases">
        <title>Evolution of pathogenesis and genome organization in the Tremellales.</title>
        <authorList>
            <person name="Cuomo C."/>
            <person name="Litvintseva A."/>
            <person name="Heitman J."/>
            <person name="Chen Y."/>
            <person name="Sun S."/>
            <person name="Springer D."/>
            <person name="Dromer F."/>
            <person name="Young S."/>
            <person name="Zeng Q."/>
            <person name="Chapman S."/>
            <person name="Gujja S."/>
            <person name="Saif S."/>
            <person name="Birren B."/>
        </authorList>
    </citation>
    <scope>NUCLEOTIDE SEQUENCE [LARGE SCALE GENOMIC DNA]</scope>
    <source>
        <strain evidence="4">CBS 10435</strain>
    </source>
</reference>
<dbReference type="PROSITE" id="PS50231">
    <property type="entry name" value="RICIN_B_LECTIN"/>
    <property type="match status" value="1"/>
</dbReference>
<sequence length="355" mass="38283">MFSKLSTVLFLLGSTSTFVSSLPTSFVPPQSKAFSGWADGYSIAAVGQDKKCLAPAQSPAGDGTEIIATDCQNASTWRVPIQSSGGAVVHEESQLVLDFGDGQSGSKVTLQNFTGEVEKQIFHYGSDDRLRIKSGTNWPVDRCLDLDDDGPQVYQCFPDNTNQAWVIRQTPEPKNLTEGVPQGSEVAVQNSNLNFIHPRDRKDICVSVVSSSTAQASQGIAFTYCAGTGFAGSGYNTSHELMEWSLPGSGPGQVKLGSSNLCLETGANVWVDDAGGSETPYFKVQNGMEIKLEECDENKPGQSWSWDGQLLRTSANANQCLNFAAEAGYVKMDNFLNLRPLQTWDCSNPDGQFVS</sequence>
<dbReference type="Gene3D" id="2.80.10.50">
    <property type="match status" value="2"/>
</dbReference>
<evidence type="ECO:0000313" key="4">
    <source>
        <dbReference type="Proteomes" id="UP000092583"/>
    </source>
</evidence>
<organism evidence="3 4">
    <name type="scientific">Kwoniella mangroviensis CBS 10435</name>
    <dbReference type="NCBI Taxonomy" id="1331196"/>
    <lineage>
        <taxon>Eukaryota</taxon>
        <taxon>Fungi</taxon>
        <taxon>Dikarya</taxon>
        <taxon>Basidiomycota</taxon>
        <taxon>Agaricomycotina</taxon>
        <taxon>Tremellomycetes</taxon>
        <taxon>Tremellales</taxon>
        <taxon>Cryptococcaceae</taxon>
        <taxon>Kwoniella</taxon>
    </lineage>
</organism>
<protein>
    <recommendedName>
        <fullName evidence="2">Ricin B lectin domain-containing protein</fullName>
    </recommendedName>
</protein>
<keyword evidence="4" id="KW-1185">Reference proteome</keyword>
<feature type="chain" id="PRO_5008628732" description="Ricin B lectin domain-containing protein" evidence="1">
    <location>
        <begin position="22"/>
        <end position="355"/>
    </location>
</feature>
<dbReference type="EMBL" id="KI669467">
    <property type="protein sequence ID" value="OCF55244.1"/>
    <property type="molecule type" value="Genomic_DNA"/>
</dbReference>
<accession>A0A1B9IIN8</accession>
<dbReference type="InterPro" id="IPR035992">
    <property type="entry name" value="Ricin_B-like_lectins"/>
</dbReference>
<feature type="domain" description="Ricin B lectin" evidence="2">
    <location>
        <begin position="43"/>
        <end position="165"/>
    </location>
</feature>
<evidence type="ECO:0000256" key="1">
    <source>
        <dbReference type="SAM" id="SignalP"/>
    </source>
</evidence>
<gene>
    <name evidence="3" type="ORF">L486_07357</name>
</gene>
<keyword evidence="1" id="KW-0732">Signal</keyword>
<name>A0A1B9IIN8_9TREE</name>
<evidence type="ECO:0000313" key="3">
    <source>
        <dbReference type="EMBL" id="OCF55244.1"/>
    </source>
</evidence>
<dbReference type="AlphaFoldDB" id="A0A1B9IIN8"/>
<reference evidence="3 4" key="1">
    <citation type="submission" date="2013-07" db="EMBL/GenBank/DDBJ databases">
        <title>The Genome Sequence of Kwoniella mangroviensis CBS10435.</title>
        <authorList>
            <consortium name="The Broad Institute Genome Sequencing Platform"/>
            <person name="Cuomo C."/>
            <person name="Litvintseva A."/>
            <person name="Chen Y."/>
            <person name="Heitman J."/>
            <person name="Sun S."/>
            <person name="Springer D."/>
            <person name="Dromer F."/>
            <person name="Young S.K."/>
            <person name="Zeng Q."/>
            <person name="Gargeya S."/>
            <person name="Fitzgerald M."/>
            <person name="Abouelleil A."/>
            <person name="Alvarado L."/>
            <person name="Berlin A.M."/>
            <person name="Chapman S.B."/>
            <person name="Dewar J."/>
            <person name="Goldberg J."/>
            <person name="Griggs A."/>
            <person name="Gujja S."/>
            <person name="Hansen M."/>
            <person name="Howarth C."/>
            <person name="Imamovic A."/>
            <person name="Larimer J."/>
            <person name="McCowan C."/>
            <person name="Murphy C."/>
            <person name="Pearson M."/>
            <person name="Priest M."/>
            <person name="Roberts A."/>
            <person name="Saif S."/>
            <person name="Shea T."/>
            <person name="Sykes S."/>
            <person name="Wortman J."/>
            <person name="Nusbaum C."/>
            <person name="Birren B."/>
        </authorList>
    </citation>
    <scope>NUCLEOTIDE SEQUENCE [LARGE SCALE GENOMIC DNA]</scope>
    <source>
        <strain evidence="3 4">CBS 10435</strain>
    </source>
</reference>
<proteinExistence type="predicted"/>
<feature type="signal peptide" evidence="1">
    <location>
        <begin position="1"/>
        <end position="21"/>
    </location>
</feature>
<dbReference type="Pfam" id="PF00652">
    <property type="entry name" value="Ricin_B_lectin"/>
    <property type="match status" value="1"/>
</dbReference>
<dbReference type="InterPro" id="IPR000772">
    <property type="entry name" value="Ricin_B_lectin"/>
</dbReference>
<dbReference type="SUPFAM" id="SSF50370">
    <property type="entry name" value="Ricin B-like lectins"/>
    <property type="match status" value="2"/>
</dbReference>